<keyword evidence="2" id="KW-1185">Reference proteome</keyword>
<gene>
    <name evidence="1" type="ORF">EVAR_63473_1</name>
</gene>
<name>A0A4C1YDI3_EUMVA</name>
<comment type="caution">
    <text evidence="1">The sequence shown here is derived from an EMBL/GenBank/DDBJ whole genome shotgun (WGS) entry which is preliminary data.</text>
</comment>
<evidence type="ECO:0000313" key="2">
    <source>
        <dbReference type="Proteomes" id="UP000299102"/>
    </source>
</evidence>
<protein>
    <submittedName>
        <fullName evidence="1">Uncharacterized protein</fullName>
    </submittedName>
</protein>
<sequence>MWRGVVMMKDNPLRGRFPEAFLKQEIDLEDFVFFFDDETTHLFTWLSSNLLANLRLVLYKLPSGPKLSSEACAMGTR</sequence>
<reference evidence="1 2" key="1">
    <citation type="journal article" date="2019" name="Commun. Biol.">
        <title>The bagworm genome reveals a unique fibroin gene that provides high tensile strength.</title>
        <authorList>
            <person name="Kono N."/>
            <person name="Nakamura H."/>
            <person name="Ohtoshi R."/>
            <person name="Tomita M."/>
            <person name="Numata K."/>
            <person name="Arakawa K."/>
        </authorList>
    </citation>
    <scope>NUCLEOTIDE SEQUENCE [LARGE SCALE GENOMIC DNA]</scope>
</reference>
<proteinExistence type="predicted"/>
<dbReference type="Proteomes" id="UP000299102">
    <property type="component" value="Unassembled WGS sequence"/>
</dbReference>
<organism evidence="1 2">
    <name type="scientific">Eumeta variegata</name>
    <name type="common">Bagworm moth</name>
    <name type="synonym">Eumeta japonica</name>
    <dbReference type="NCBI Taxonomy" id="151549"/>
    <lineage>
        <taxon>Eukaryota</taxon>
        <taxon>Metazoa</taxon>
        <taxon>Ecdysozoa</taxon>
        <taxon>Arthropoda</taxon>
        <taxon>Hexapoda</taxon>
        <taxon>Insecta</taxon>
        <taxon>Pterygota</taxon>
        <taxon>Neoptera</taxon>
        <taxon>Endopterygota</taxon>
        <taxon>Lepidoptera</taxon>
        <taxon>Glossata</taxon>
        <taxon>Ditrysia</taxon>
        <taxon>Tineoidea</taxon>
        <taxon>Psychidae</taxon>
        <taxon>Oiketicinae</taxon>
        <taxon>Eumeta</taxon>
    </lineage>
</organism>
<evidence type="ECO:0000313" key="1">
    <source>
        <dbReference type="EMBL" id="GBP72912.1"/>
    </source>
</evidence>
<accession>A0A4C1YDI3</accession>
<dbReference type="AlphaFoldDB" id="A0A4C1YDI3"/>
<dbReference type="EMBL" id="BGZK01001160">
    <property type="protein sequence ID" value="GBP72912.1"/>
    <property type="molecule type" value="Genomic_DNA"/>
</dbReference>